<organism evidence="2 3">
    <name type="scientific">Paxillus involutus ATCC 200175</name>
    <dbReference type="NCBI Taxonomy" id="664439"/>
    <lineage>
        <taxon>Eukaryota</taxon>
        <taxon>Fungi</taxon>
        <taxon>Dikarya</taxon>
        <taxon>Basidiomycota</taxon>
        <taxon>Agaricomycotina</taxon>
        <taxon>Agaricomycetes</taxon>
        <taxon>Agaricomycetidae</taxon>
        <taxon>Boletales</taxon>
        <taxon>Paxilineae</taxon>
        <taxon>Paxillaceae</taxon>
        <taxon>Paxillus</taxon>
    </lineage>
</organism>
<dbReference type="SUPFAM" id="SSF52540">
    <property type="entry name" value="P-loop containing nucleoside triphosphate hydrolases"/>
    <property type="match status" value="1"/>
</dbReference>
<keyword evidence="3" id="KW-1185">Reference proteome</keyword>
<feature type="domain" description="G" evidence="1">
    <location>
        <begin position="14"/>
        <end position="85"/>
    </location>
</feature>
<dbReference type="InterPro" id="IPR027417">
    <property type="entry name" value="P-loop_NTPase"/>
</dbReference>
<dbReference type="OrthoDB" id="8954335at2759"/>
<dbReference type="Gene3D" id="3.40.50.300">
    <property type="entry name" value="P-loop containing nucleotide triphosphate hydrolases"/>
    <property type="match status" value="1"/>
</dbReference>
<dbReference type="GO" id="GO:0005525">
    <property type="term" value="F:GTP binding"/>
    <property type="evidence" value="ECO:0007669"/>
    <property type="project" value="InterPro"/>
</dbReference>
<dbReference type="HOGENOM" id="CLU_050405_2_0_1"/>
<evidence type="ECO:0000313" key="2">
    <source>
        <dbReference type="EMBL" id="KIJ06224.1"/>
    </source>
</evidence>
<reference evidence="3" key="2">
    <citation type="submission" date="2015-01" db="EMBL/GenBank/DDBJ databases">
        <title>Evolutionary Origins and Diversification of the Mycorrhizal Mutualists.</title>
        <authorList>
            <consortium name="DOE Joint Genome Institute"/>
            <consortium name="Mycorrhizal Genomics Consortium"/>
            <person name="Kohler A."/>
            <person name="Kuo A."/>
            <person name="Nagy L.G."/>
            <person name="Floudas D."/>
            <person name="Copeland A."/>
            <person name="Barry K.W."/>
            <person name="Cichocki N."/>
            <person name="Veneault-Fourrey C."/>
            <person name="LaButti K."/>
            <person name="Lindquist E.A."/>
            <person name="Lipzen A."/>
            <person name="Lundell T."/>
            <person name="Morin E."/>
            <person name="Murat C."/>
            <person name="Riley R."/>
            <person name="Ohm R."/>
            <person name="Sun H."/>
            <person name="Tunlid A."/>
            <person name="Henrissat B."/>
            <person name="Grigoriev I.V."/>
            <person name="Hibbett D.S."/>
            <person name="Martin F."/>
        </authorList>
    </citation>
    <scope>NUCLEOTIDE SEQUENCE [LARGE SCALE GENOMIC DNA]</scope>
    <source>
        <strain evidence="3">ATCC 200175</strain>
    </source>
</reference>
<protein>
    <recommendedName>
        <fullName evidence="1">G domain-containing protein</fullName>
    </recommendedName>
</protein>
<dbReference type="AlphaFoldDB" id="A0A0C9SMI3"/>
<gene>
    <name evidence="2" type="ORF">PAXINDRAFT_20570</name>
</gene>
<evidence type="ECO:0000313" key="3">
    <source>
        <dbReference type="Proteomes" id="UP000053647"/>
    </source>
</evidence>
<reference evidence="2 3" key="1">
    <citation type="submission" date="2014-06" db="EMBL/GenBank/DDBJ databases">
        <authorList>
            <consortium name="DOE Joint Genome Institute"/>
            <person name="Kuo A."/>
            <person name="Kohler A."/>
            <person name="Nagy L.G."/>
            <person name="Floudas D."/>
            <person name="Copeland A."/>
            <person name="Barry K.W."/>
            <person name="Cichocki N."/>
            <person name="Veneault-Fourrey C."/>
            <person name="LaButti K."/>
            <person name="Lindquist E.A."/>
            <person name="Lipzen A."/>
            <person name="Lundell T."/>
            <person name="Morin E."/>
            <person name="Murat C."/>
            <person name="Sun H."/>
            <person name="Tunlid A."/>
            <person name="Henrissat B."/>
            <person name="Grigoriev I.V."/>
            <person name="Hibbett D.S."/>
            <person name="Martin F."/>
            <person name="Nordberg H.P."/>
            <person name="Cantor M.N."/>
            <person name="Hua S.X."/>
        </authorList>
    </citation>
    <scope>NUCLEOTIDE SEQUENCE [LARGE SCALE GENOMIC DNA]</scope>
    <source>
        <strain evidence="2 3">ATCC 200175</strain>
    </source>
</reference>
<name>A0A0C9SMI3_PAXIN</name>
<proteinExistence type="predicted"/>
<dbReference type="Pfam" id="PF01926">
    <property type="entry name" value="MMR_HSR1"/>
    <property type="match status" value="1"/>
</dbReference>
<dbReference type="Proteomes" id="UP000053647">
    <property type="component" value="Unassembled WGS sequence"/>
</dbReference>
<sequence length="173" mass="19162">MSSESSSFQQERNIITFGGTGAGKSSLANLLFGHAAARTSPNVGSCRLQTTKYSLLIDSNVYHLYDAVGLNSPQLAKRSFLDVIKKAYKLVGSLGRGVGIHFLVFCMRGDRLLATAQNNYRLFYEFLCQGRVPVVPTITRETNAQRYDESRAKLKAMIEESIAVASFSMERHN</sequence>
<dbReference type="EMBL" id="KN820439">
    <property type="protein sequence ID" value="KIJ06224.1"/>
    <property type="molecule type" value="Genomic_DNA"/>
</dbReference>
<dbReference type="InterPro" id="IPR006073">
    <property type="entry name" value="GTP-bd"/>
</dbReference>
<evidence type="ECO:0000259" key="1">
    <source>
        <dbReference type="Pfam" id="PF01926"/>
    </source>
</evidence>
<accession>A0A0C9SMI3</accession>